<dbReference type="InterPro" id="IPR003352">
    <property type="entry name" value="PTS_EIIC"/>
</dbReference>
<dbReference type="PANTHER" id="PTHR33989:SF4">
    <property type="entry name" value="PTS SYSTEM N,N'-DIACETYLCHITOBIOSE-SPECIFIC EIIC COMPONENT"/>
    <property type="match status" value="1"/>
</dbReference>
<dbReference type="PANTHER" id="PTHR33989">
    <property type="match status" value="1"/>
</dbReference>
<keyword evidence="3 8" id="KW-1003">Cell membrane</keyword>
<dbReference type="KEGG" id="lpk:LACPI_0429"/>
<dbReference type="EMBL" id="LN774769">
    <property type="protein sequence ID" value="CEN27629.1"/>
    <property type="molecule type" value="Genomic_DNA"/>
</dbReference>
<dbReference type="InterPro" id="IPR004796">
    <property type="entry name" value="PTS_IIC_cello"/>
</dbReference>
<evidence type="ECO:0000256" key="4">
    <source>
        <dbReference type="ARBA" id="ARBA00022597"/>
    </source>
</evidence>
<evidence type="ECO:0000313" key="12">
    <source>
        <dbReference type="Proteomes" id="UP000033166"/>
    </source>
</evidence>
<evidence type="ECO:0000256" key="2">
    <source>
        <dbReference type="ARBA" id="ARBA00022448"/>
    </source>
</evidence>
<feature type="transmembrane region" description="Helical" evidence="9">
    <location>
        <begin position="178"/>
        <end position="198"/>
    </location>
</feature>
<feature type="transmembrane region" description="Helical" evidence="9">
    <location>
        <begin position="290"/>
        <end position="310"/>
    </location>
</feature>
<proteinExistence type="predicted"/>
<keyword evidence="4 8" id="KW-0762">Sugar transport</keyword>
<comment type="function">
    <text evidence="8">The phosphoenolpyruvate-dependent sugar phosphotransferase system (PTS), a major carbohydrate active -transport system, catalyzes the phosphorylation of incoming sugar substrates concomitant with their translocation across the cell membrane.</text>
</comment>
<protein>
    <recommendedName>
        <fullName evidence="8">Permease IIC component</fullName>
    </recommendedName>
</protein>
<dbReference type="AlphaFoldDB" id="A0A0D6DUJ8"/>
<evidence type="ECO:0000256" key="6">
    <source>
        <dbReference type="ARBA" id="ARBA00022989"/>
    </source>
</evidence>
<keyword evidence="5 9" id="KW-0812">Transmembrane</keyword>
<evidence type="ECO:0000259" key="10">
    <source>
        <dbReference type="PROSITE" id="PS51105"/>
    </source>
</evidence>
<evidence type="ECO:0000256" key="8">
    <source>
        <dbReference type="PIRNR" id="PIRNR006351"/>
    </source>
</evidence>
<evidence type="ECO:0000256" key="7">
    <source>
        <dbReference type="ARBA" id="ARBA00023136"/>
    </source>
</evidence>
<dbReference type="GO" id="GO:1901264">
    <property type="term" value="P:carbohydrate derivative transport"/>
    <property type="evidence" value="ECO:0007669"/>
    <property type="project" value="TreeGrafter"/>
</dbReference>
<dbReference type="GO" id="GO:0008982">
    <property type="term" value="F:protein-N(PI)-phosphohistidine-sugar phosphotransferase activity"/>
    <property type="evidence" value="ECO:0007669"/>
    <property type="project" value="UniProtKB-UniRule"/>
</dbReference>
<dbReference type="RefSeq" id="WP_047914887.1">
    <property type="nucleotide sequence ID" value="NZ_LN774769.1"/>
</dbReference>
<feature type="transmembrane region" description="Helical" evidence="9">
    <location>
        <begin position="393"/>
        <end position="414"/>
    </location>
</feature>
<dbReference type="InterPro" id="IPR051088">
    <property type="entry name" value="PTS_Sugar-EIIC/EIIB"/>
</dbReference>
<feature type="domain" description="PTS EIIC type-3" evidence="10">
    <location>
        <begin position="5"/>
        <end position="414"/>
    </location>
</feature>
<feature type="transmembrane region" description="Helical" evidence="9">
    <location>
        <begin position="135"/>
        <end position="157"/>
    </location>
</feature>
<feature type="transmembrane region" description="Helical" evidence="9">
    <location>
        <begin position="218"/>
        <end position="242"/>
    </location>
</feature>
<evidence type="ECO:0000256" key="3">
    <source>
        <dbReference type="ARBA" id="ARBA00022475"/>
    </source>
</evidence>
<dbReference type="GO" id="GO:0009401">
    <property type="term" value="P:phosphoenolpyruvate-dependent sugar phosphotransferase system"/>
    <property type="evidence" value="ECO:0007669"/>
    <property type="project" value="InterPro"/>
</dbReference>
<keyword evidence="2 8" id="KW-0813">Transport</keyword>
<dbReference type="PIRSF" id="PIRSF006351">
    <property type="entry name" value="PTS_EIIC-Cellobiose"/>
    <property type="match status" value="1"/>
</dbReference>
<keyword evidence="7 8" id="KW-0472">Membrane</keyword>
<dbReference type="Pfam" id="PF02378">
    <property type="entry name" value="PTS_EIIC"/>
    <property type="match status" value="1"/>
</dbReference>
<evidence type="ECO:0000256" key="1">
    <source>
        <dbReference type="ARBA" id="ARBA00004651"/>
    </source>
</evidence>
<feature type="transmembrane region" description="Helical" evidence="9">
    <location>
        <begin position="30"/>
        <end position="50"/>
    </location>
</feature>
<evidence type="ECO:0000313" key="11">
    <source>
        <dbReference type="EMBL" id="CEN27629.1"/>
    </source>
</evidence>
<organism evidence="11 12">
    <name type="scientific">Pseudolactococcus piscium MKFS47</name>
    <dbReference type="NCBI Taxonomy" id="297352"/>
    <lineage>
        <taxon>Bacteria</taxon>
        <taxon>Bacillati</taxon>
        <taxon>Bacillota</taxon>
        <taxon>Bacilli</taxon>
        <taxon>Lactobacillales</taxon>
        <taxon>Streptococcaceae</taxon>
        <taxon>Pseudolactococcus</taxon>
    </lineage>
</organism>
<dbReference type="PROSITE" id="PS51105">
    <property type="entry name" value="PTS_EIIC_TYPE_3"/>
    <property type="match status" value="1"/>
</dbReference>
<feature type="transmembrane region" description="Helical" evidence="9">
    <location>
        <begin position="70"/>
        <end position="90"/>
    </location>
</feature>
<accession>A0A0D6DUJ8</accession>
<evidence type="ECO:0000256" key="9">
    <source>
        <dbReference type="SAM" id="Phobius"/>
    </source>
</evidence>
<dbReference type="InterPro" id="IPR004501">
    <property type="entry name" value="PTS_EIIC_3"/>
</dbReference>
<keyword evidence="6 9" id="KW-1133">Transmembrane helix</keyword>
<comment type="subcellular location">
    <subcellularLocation>
        <location evidence="1">Cell membrane</location>
        <topology evidence="1">Multi-pass membrane protein</topology>
    </subcellularLocation>
</comment>
<evidence type="ECO:0000256" key="5">
    <source>
        <dbReference type="ARBA" id="ARBA00022692"/>
    </source>
</evidence>
<gene>
    <name evidence="11" type="ORF">LACPI_0429</name>
</gene>
<dbReference type="NCBIfam" id="TIGR00410">
    <property type="entry name" value="lacE"/>
    <property type="match status" value="1"/>
</dbReference>
<feature type="transmembrane region" description="Helical" evidence="9">
    <location>
        <begin position="330"/>
        <end position="352"/>
    </location>
</feature>
<reference evidence="12" key="1">
    <citation type="submission" date="2015-01" db="EMBL/GenBank/DDBJ databases">
        <authorList>
            <person name="Andreevskaya M."/>
        </authorList>
    </citation>
    <scope>NUCLEOTIDE SEQUENCE [LARGE SCALE GENOMIC DNA]</scope>
    <source>
        <strain evidence="12">MKFS47</strain>
    </source>
</reference>
<dbReference type="STRING" id="1364.LP2241_20073"/>
<dbReference type="GO" id="GO:0005886">
    <property type="term" value="C:plasma membrane"/>
    <property type="evidence" value="ECO:0007669"/>
    <property type="project" value="UniProtKB-SubCell"/>
</dbReference>
<feature type="transmembrane region" description="Helical" evidence="9">
    <location>
        <begin position="97"/>
        <end position="115"/>
    </location>
</feature>
<feature type="transmembrane region" description="Helical" evidence="9">
    <location>
        <begin position="359"/>
        <end position="381"/>
    </location>
</feature>
<dbReference type="Proteomes" id="UP000033166">
    <property type="component" value="Chromosome I"/>
</dbReference>
<dbReference type="HOGENOM" id="CLU_029688_1_0_9"/>
<sequence>MKEFINETLIPKVMRFVSTKPMVGFRNGMLYTMPFSIIGSIFLLLANFPIKAVSVALDNAGLTPYFNQAYGATFALMAIFGAMGIAICYVKEQGIAETLPAGMIAMASFILLMSSEMTETKSGNIIENVINKDWTGGKGMIVGIIVGLFVGVTYAWFIKHDIRIKMPEGVPPNVAGSFTALIPGVAIVSITLIVYIIFDKFQTTFFDWIYKVLQTPLQGVTSTLPGVIIMGLLIPMFWFLGIHGSTIVGGIMGPLLTANSVDNKVILDSGKALTLANGGKIVTQQFLDQYMTVTGAGMTIGLVLFMVTLAKSSQYKELGKLSIVPSLFNINEPVIFAAPIVMNPIMFLPFVVAPVASGLLTYFAIYIGLVPMFGGVVVPWTTPPVISGFLVNGWQAAVLQAVCLVMTFFIYLPFAKKMDQITVKQEQENAAANN</sequence>
<name>A0A0D6DUJ8_9LACT</name>